<evidence type="ECO:0000313" key="2">
    <source>
        <dbReference type="Proteomes" id="UP000823914"/>
    </source>
</evidence>
<dbReference type="CDD" id="cd02980">
    <property type="entry name" value="TRX_Fd_family"/>
    <property type="match status" value="1"/>
</dbReference>
<organism evidence="1 2">
    <name type="scientific">Candidatus Treponema excrementipullorum</name>
    <dbReference type="NCBI Taxonomy" id="2838768"/>
    <lineage>
        <taxon>Bacteria</taxon>
        <taxon>Pseudomonadati</taxon>
        <taxon>Spirochaetota</taxon>
        <taxon>Spirochaetia</taxon>
        <taxon>Spirochaetales</taxon>
        <taxon>Treponemataceae</taxon>
        <taxon>Treponema</taxon>
    </lineage>
</organism>
<accession>A0A9E2L3H2</accession>
<name>A0A9E2L3H2_9SPIR</name>
<dbReference type="AlphaFoldDB" id="A0A9E2L3H2"/>
<dbReference type="EMBL" id="JAHLFV010000206">
    <property type="protein sequence ID" value="MBU3850664.1"/>
    <property type="molecule type" value="Genomic_DNA"/>
</dbReference>
<reference evidence="1" key="1">
    <citation type="journal article" date="2021" name="PeerJ">
        <title>Extensive microbial diversity within the chicken gut microbiome revealed by metagenomics and culture.</title>
        <authorList>
            <person name="Gilroy R."/>
            <person name="Ravi A."/>
            <person name="Getino M."/>
            <person name="Pursley I."/>
            <person name="Horton D.L."/>
            <person name="Alikhan N.F."/>
            <person name="Baker D."/>
            <person name="Gharbi K."/>
            <person name="Hall N."/>
            <person name="Watson M."/>
            <person name="Adriaenssens E.M."/>
            <person name="Foster-Nyarko E."/>
            <person name="Jarju S."/>
            <person name="Secka A."/>
            <person name="Antonio M."/>
            <person name="Oren A."/>
            <person name="Chaudhuri R.R."/>
            <person name="La Ragione R."/>
            <person name="Hildebrand F."/>
            <person name="Pallen M.J."/>
        </authorList>
    </citation>
    <scope>NUCLEOTIDE SEQUENCE</scope>
    <source>
        <strain evidence="1">Gambia15-2214</strain>
    </source>
</reference>
<proteinExistence type="predicted"/>
<protein>
    <submittedName>
        <fullName evidence="1">(2Fe-2S) ferredoxin domain-containing protein</fullName>
    </submittedName>
</protein>
<reference evidence="1" key="2">
    <citation type="submission" date="2021-04" db="EMBL/GenBank/DDBJ databases">
        <authorList>
            <person name="Gilroy R."/>
        </authorList>
    </citation>
    <scope>NUCLEOTIDE SEQUENCE</scope>
    <source>
        <strain evidence="1">Gambia15-2214</strain>
    </source>
</reference>
<dbReference type="Proteomes" id="UP000823914">
    <property type="component" value="Unassembled WGS sequence"/>
</dbReference>
<gene>
    <name evidence="1" type="ORF">IAA16_08870</name>
</gene>
<dbReference type="Pfam" id="PF01257">
    <property type="entry name" value="2Fe-2S_thioredx"/>
    <property type="match status" value="1"/>
</dbReference>
<dbReference type="SUPFAM" id="SSF52833">
    <property type="entry name" value="Thioredoxin-like"/>
    <property type="match status" value="1"/>
</dbReference>
<sequence>MTIELCMGSSCSAKGAKWVLEEMKKALRENNLEDKVTLSGSLCLGLCSEPGANMKINGEVVTGVTRENFYEIFNEKIKSVLA</sequence>
<evidence type="ECO:0000313" key="1">
    <source>
        <dbReference type="EMBL" id="MBU3850664.1"/>
    </source>
</evidence>
<dbReference type="Gene3D" id="3.40.30.10">
    <property type="entry name" value="Glutaredoxin"/>
    <property type="match status" value="1"/>
</dbReference>
<dbReference type="InterPro" id="IPR036249">
    <property type="entry name" value="Thioredoxin-like_sf"/>
</dbReference>
<comment type="caution">
    <text evidence="1">The sequence shown here is derived from an EMBL/GenBank/DDBJ whole genome shotgun (WGS) entry which is preliminary data.</text>
</comment>